<evidence type="ECO:0000313" key="2">
    <source>
        <dbReference type="Proteomes" id="UP000033945"/>
    </source>
</evidence>
<accession>A0A0G1LPW3</accession>
<dbReference type="Proteomes" id="UP000033945">
    <property type="component" value="Unassembled WGS sequence"/>
</dbReference>
<organism evidence="1 2">
    <name type="scientific">Candidatus Giovannonibacteria bacterium GW2011_GWA2_44_26</name>
    <dbReference type="NCBI Taxonomy" id="1618648"/>
    <lineage>
        <taxon>Bacteria</taxon>
        <taxon>Candidatus Giovannoniibacteriota</taxon>
    </lineage>
</organism>
<protein>
    <submittedName>
        <fullName evidence="1">Uncharacterized protein</fullName>
    </submittedName>
</protein>
<gene>
    <name evidence="1" type="ORF">UW55_C0020G0003</name>
</gene>
<reference evidence="1 2" key="1">
    <citation type="journal article" date="2015" name="Nature">
        <title>rRNA introns, odd ribosomes, and small enigmatic genomes across a large radiation of phyla.</title>
        <authorList>
            <person name="Brown C.T."/>
            <person name="Hug L.A."/>
            <person name="Thomas B.C."/>
            <person name="Sharon I."/>
            <person name="Castelle C.J."/>
            <person name="Singh A."/>
            <person name="Wilkins M.J."/>
            <person name="Williams K.H."/>
            <person name="Banfield J.F."/>
        </authorList>
    </citation>
    <scope>NUCLEOTIDE SEQUENCE [LARGE SCALE GENOMIC DNA]</scope>
</reference>
<comment type="caution">
    <text evidence="1">The sequence shown here is derived from an EMBL/GenBank/DDBJ whole genome shotgun (WGS) entry which is preliminary data.</text>
</comment>
<name>A0A0G1LPW3_9BACT</name>
<sequence>MAKEYWLKCDKIGPGMFPSERTFYVTDGNRRSYSGFLWEGEVDEKNRLIKVHIVMERTDGMTAFVNNPSWAFCGPSAILVTKDQLVEKEVPD</sequence>
<dbReference type="EMBL" id="LCIT01000020">
    <property type="protein sequence ID" value="KKT61939.1"/>
    <property type="molecule type" value="Genomic_DNA"/>
</dbReference>
<proteinExistence type="predicted"/>
<evidence type="ECO:0000313" key="1">
    <source>
        <dbReference type="EMBL" id="KKT61939.1"/>
    </source>
</evidence>
<dbReference type="AlphaFoldDB" id="A0A0G1LPW3"/>